<reference evidence="4" key="1">
    <citation type="submission" date="2025-08" db="UniProtKB">
        <authorList>
            <consortium name="RefSeq"/>
        </authorList>
    </citation>
    <scope>IDENTIFICATION</scope>
    <source>
        <tissue evidence="4">Whole body</tissue>
    </source>
</reference>
<evidence type="ECO:0000313" key="3">
    <source>
        <dbReference type="Proteomes" id="UP000694925"/>
    </source>
</evidence>
<dbReference type="KEGG" id="ccal:108629916"/>
<organism evidence="3 4">
    <name type="scientific">Ceratina calcarata</name>
    <dbReference type="NCBI Taxonomy" id="156304"/>
    <lineage>
        <taxon>Eukaryota</taxon>
        <taxon>Metazoa</taxon>
        <taxon>Ecdysozoa</taxon>
        <taxon>Arthropoda</taxon>
        <taxon>Hexapoda</taxon>
        <taxon>Insecta</taxon>
        <taxon>Pterygota</taxon>
        <taxon>Neoptera</taxon>
        <taxon>Endopterygota</taxon>
        <taxon>Hymenoptera</taxon>
        <taxon>Apocrita</taxon>
        <taxon>Aculeata</taxon>
        <taxon>Apoidea</taxon>
        <taxon>Anthophila</taxon>
        <taxon>Apidae</taxon>
        <taxon>Ceratina</taxon>
        <taxon>Zadontomerus</taxon>
    </lineage>
</organism>
<gene>
    <name evidence="4" type="primary">LOC108629916</name>
</gene>
<dbReference type="GeneID" id="108629916"/>
<keyword evidence="4" id="KW-0472">Membrane</keyword>
<feature type="region of interest" description="Disordered" evidence="1">
    <location>
        <begin position="165"/>
        <end position="184"/>
    </location>
</feature>
<keyword evidence="4" id="KW-0812">Transmembrane</keyword>
<evidence type="ECO:0000256" key="1">
    <source>
        <dbReference type="SAM" id="MobiDB-lite"/>
    </source>
</evidence>
<dbReference type="PANTHER" id="PTHR31640">
    <property type="entry name" value="TRANSMEMBRANE PROTEIN KIAA1109"/>
    <property type="match status" value="1"/>
</dbReference>
<feature type="non-terminal residue" evidence="4">
    <location>
        <position position="242"/>
    </location>
</feature>
<evidence type="ECO:0000259" key="2">
    <source>
        <dbReference type="Pfam" id="PF25039"/>
    </source>
</evidence>
<keyword evidence="3" id="KW-1185">Reference proteome</keyword>
<dbReference type="InterPro" id="IPR056741">
    <property type="entry name" value="BLTP1_M"/>
</dbReference>
<name>A0AAJ7NCF9_9HYME</name>
<dbReference type="RefSeq" id="XP_017888366.1">
    <property type="nucleotide sequence ID" value="XM_018032877.1"/>
</dbReference>
<dbReference type="GO" id="GO:0098793">
    <property type="term" value="C:presynapse"/>
    <property type="evidence" value="ECO:0007669"/>
    <property type="project" value="GOC"/>
</dbReference>
<sequence length="242" mass="27077">MNITLLQASVVEEIISFSALENIRDLTCVSLFAVCFDDVTARFYIGKKAREIVQTFHKPAVLPNQKKVNKISRAFLPGHQTAAVVADIGSGETVYIETSEKQQEEIIVTLNIGKAHSQLRRLRNESSILKDAVITAIPAHYSRVLFACTRITSPLKDYYAHQFDDKEKTKPSGSPQATEEFTSGSGEDRLGFIMYECGLEGIKLKIVKRSQFEKGENGNDDKKVESEMFYTDSVKSQEELDA</sequence>
<dbReference type="Pfam" id="PF25039">
    <property type="entry name" value="BLTP1_M"/>
    <property type="match status" value="1"/>
</dbReference>
<dbReference type="AlphaFoldDB" id="A0AAJ7NCF9"/>
<dbReference type="InterPro" id="IPR033616">
    <property type="entry name" value="BLTP1"/>
</dbReference>
<evidence type="ECO:0000313" key="4">
    <source>
        <dbReference type="RefSeq" id="XP_017888366.1"/>
    </source>
</evidence>
<proteinExistence type="predicted"/>
<feature type="domain" description="Bridge-like lipid transfer protein family member 1 middle region" evidence="2">
    <location>
        <begin position="2"/>
        <end position="209"/>
    </location>
</feature>
<protein>
    <submittedName>
        <fullName evidence="4">Transmembrane protein KIAA1109 homolog</fullName>
    </submittedName>
</protein>
<dbReference type="Proteomes" id="UP000694925">
    <property type="component" value="Unplaced"/>
</dbReference>
<accession>A0AAJ7NCF9</accession>
<feature type="compositionally biased region" description="Polar residues" evidence="1">
    <location>
        <begin position="171"/>
        <end position="184"/>
    </location>
</feature>
<dbReference type="GO" id="GO:0048488">
    <property type="term" value="P:synaptic vesicle endocytosis"/>
    <property type="evidence" value="ECO:0007669"/>
    <property type="project" value="TreeGrafter"/>
</dbReference>
<dbReference type="PANTHER" id="PTHR31640:SF1">
    <property type="entry name" value="BRIDGE-LIKE LIPID TRANSFER PROTEIN FAMILY MEMBER 1"/>
    <property type="match status" value="1"/>
</dbReference>